<dbReference type="AlphaFoldDB" id="A0AAN7KZG6"/>
<keyword evidence="3" id="KW-1185">Reference proteome</keyword>
<evidence type="ECO:0000313" key="2">
    <source>
        <dbReference type="EMBL" id="KAK4776442.1"/>
    </source>
</evidence>
<gene>
    <name evidence="2" type="ORF">SAY86_005130</name>
</gene>
<name>A0AAN7KZG6_TRANT</name>
<accession>A0AAN7KZG6</accession>
<feature type="region of interest" description="Disordered" evidence="1">
    <location>
        <begin position="41"/>
        <end position="64"/>
    </location>
</feature>
<dbReference type="EMBL" id="JAXQNO010000018">
    <property type="protein sequence ID" value="KAK4776442.1"/>
    <property type="molecule type" value="Genomic_DNA"/>
</dbReference>
<organism evidence="2 3">
    <name type="scientific">Trapa natans</name>
    <name type="common">Water chestnut</name>
    <dbReference type="NCBI Taxonomy" id="22666"/>
    <lineage>
        <taxon>Eukaryota</taxon>
        <taxon>Viridiplantae</taxon>
        <taxon>Streptophyta</taxon>
        <taxon>Embryophyta</taxon>
        <taxon>Tracheophyta</taxon>
        <taxon>Spermatophyta</taxon>
        <taxon>Magnoliopsida</taxon>
        <taxon>eudicotyledons</taxon>
        <taxon>Gunneridae</taxon>
        <taxon>Pentapetalae</taxon>
        <taxon>rosids</taxon>
        <taxon>malvids</taxon>
        <taxon>Myrtales</taxon>
        <taxon>Lythraceae</taxon>
        <taxon>Trapa</taxon>
    </lineage>
</organism>
<dbReference type="Proteomes" id="UP001346149">
    <property type="component" value="Unassembled WGS sequence"/>
</dbReference>
<sequence length="64" mass="7440">MENTCNETANVQKVFYLKIYHRHHQHEESEVYELEEGEWIPQDGFDPSDSVEGVTFPPSGSFHS</sequence>
<protein>
    <submittedName>
        <fullName evidence="2">Uncharacterized protein</fullName>
    </submittedName>
</protein>
<evidence type="ECO:0000313" key="3">
    <source>
        <dbReference type="Proteomes" id="UP001346149"/>
    </source>
</evidence>
<evidence type="ECO:0000256" key="1">
    <source>
        <dbReference type="SAM" id="MobiDB-lite"/>
    </source>
</evidence>
<reference evidence="2 3" key="1">
    <citation type="journal article" date="2023" name="Hortic Res">
        <title>Pangenome of water caltrop reveals structural variations and asymmetric subgenome divergence after allopolyploidization.</title>
        <authorList>
            <person name="Zhang X."/>
            <person name="Chen Y."/>
            <person name="Wang L."/>
            <person name="Yuan Y."/>
            <person name="Fang M."/>
            <person name="Shi L."/>
            <person name="Lu R."/>
            <person name="Comes H.P."/>
            <person name="Ma Y."/>
            <person name="Chen Y."/>
            <person name="Huang G."/>
            <person name="Zhou Y."/>
            <person name="Zheng Z."/>
            <person name="Qiu Y."/>
        </authorList>
    </citation>
    <scope>NUCLEOTIDE SEQUENCE [LARGE SCALE GENOMIC DNA]</scope>
    <source>
        <strain evidence="2">F231</strain>
    </source>
</reference>
<proteinExistence type="predicted"/>
<comment type="caution">
    <text evidence="2">The sequence shown here is derived from an EMBL/GenBank/DDBJ whole genome shotgun (WGS) entry which is preliminary data.</text>
</comment>